<dbReference type="Proteomes" id="UP000276133">
    <property type="component" value="Unassembled WGS sequence"/>
</dbReference>
<evidence type="ECO:0000313" key="2">
    <source>
        <dbReference type="Proteomes" id="UP000276133"/>
    </source>
</evidence>
<comment type="caution">
    <text evidence="1">The sequence shown here is derived from an EMBL/GenBank/DDBJ whole genome shotgun (WGS) entry which is preliminary data.</text>
</comment>
<name>A0A3M7S9Y0_BRAPC</name>
<dbReference type="AlphaFoldDB" id="A0A3M7S9Y0"/>
<keyword evidence="2" id="KW-1185">Reference proteome</keyword>
<organism evidence="1 2">
    <name type="scientific">Brachionus plicatilis</name>
    <name type="common">Marine rotifer</name>
    <name type="synonym">Brachionus muelleri</name>
    <dbReference type="NCBI Taxonomy" id="10195"/>
    <lineage>
        <taxon>Eukaryota</taxon>
        <taxon>Metazoa</taxon>
        <taxon>Spiralia</taxon>
        <taxon>Gnathifera</taxon>
        <taxon>Rotifera</taxon>
        <taxon>Eurotatoria</taxon>
        <taxon>Monogononta</taxon>
        <taxon>Pseudotrocha</taxon>
        <taxon>Ploima</taxon>
        <taxon>Brachionidae</taxon>
        <taxon>Brachionus</taxon>
    </lineage>
</organism>
<protein>
    <submittedName>
        <fullName evidence="1">Uncharacterized protein</fullName>
    </submittedName>
</protein>
<proteinExistence type="predicted"/>
<dbReference type="EMBL" id="REGN01001814">
    <property type="protein sequence ID" value="RNA32350.1"/>
    <property type="molecule type" value="Genomic_DNA"/>
</dbReference>
<sequence length="168" mass="19260">MLIYLAEMIQIDVKVQIEFIGGHAAVYVQHNRHKSIAIFSRQIHAHNVLQIVLSVHIHIKIIFYRIAKIEEVGARHQIFNRSQIADYFLARIKLIDVERKIFSSKNDFGTEGEKFFVLESNLLQVGIGLEKVGERRVGVVGEHQGLVVSEERVGSVQRNVDRAGREFF</sequence>
<reference evidence="1 2" key="1">
    <citation type="journal article" date="2018" name="Sci. Rep.">
        <title>Genomic signatures of local adaptation to the degree of environmental predictability in rotifers.</title>
        <authorList>
            <person name="Franch-Gras L."/>
            <person name="Hahn C."/>
            <person name="Garcia-Roger E.M."/>
            <person name="Carmona M.J."/>
            <person name="Serra M."/>
            <person name="Gomez A."/>
        </authorList>
    </citation>
    <scope>NUCLEOTIDE SEQUENCE [LARGE SCALE GENOMIC DNA]</scope>
    <source>
        <strain evidence="1">HYR1</strain>
    </source>
</reference>
<evidence type="ECO:0000313" key="1">
    <source>
        <dbReference type="EMBL" id="RNA32350.1"/>
    </source>
</evidence>
<accession>A0A3M7S9Y0</accession>
<gene>
    <name evidence="1" type="ORF">BpHYR1_024773</name>
</gene>